<dbReference type="AlphaFoldDB" id="C6C0S9"/>
<sequence>MSQEMKVLGVYSQNIKTRIGAGTTSQKSDHKTYHYVIRVGYSKYHVQPLNEQDIPSGMITVISEKDFIAQFSPELYYYQRKTLPALKTLQAKISKGEEAFEKGKLDDAEHAFAGALLLDPDNPKANLGMGTVQCTKENFDKLTEIIQVLLNLDAVFLEEQRQEFNLFAIVLRKSKRYNEALTFYKKALEIYPNDENLHFNIARAYFDTDNSEEALSHINKALDINPELESATLFQKYLLKKKKKKPATAVKNKKQSIQTPQKRK</sequence>
<feature type="region of interest" description="Disordered" evidence="4">
    <location>
        <begin position="244"/>
        <end position="264"/>
    </location>
</feature>
<dbReference type="PANTHER" id="PTHR44943">
    <property type="entry name" value="CELLULOSE SYNTHASE OPERON PROTEIN C"/>
    <property type="match status" value="1"/>
</dbReference>
<evidence type="ECO:0000256" key="2">
    <source>
        <dbReference type="ARBA" id="ARBA00022803"/>
    </source>
</evidence>
<dbReference type="Gene3D" id="1.25.40.10">
    <property type="entry name" value="Tetratricopeptide repeat domain"/>
    <property type="match status" value="2"/>
</dbReference>
<proteinExistence type="predicted"/>
<feature type="compositionally biased region" description="Basic residues" evidence="4">
    <location>
        <begin position="244"/>
        <end position="254"/>
    </location>
</feature>
<protein>
    <submittedName>
        <fullName evidence="5">Tetratricopeptide TPR_2 repeat protein</fullName>
    </submittedName>
</protein>
<keyword evidence="1" id="KW-0677">Repeat</keyword>
<evidence type="ECO:0000313" key="6">
    <source>
        <dbReference type="Proteomes" id="UP000002601"/>
    </source>
</evidence>
<organism evidence="5 6">
    <name type="scientific">Maridesulfovibrio salexigens (strain ATCC 14822 / DSM 2638 / NCIMB 8403 / VKM B-1763)</name>
    <name type="common">Desulfovibrio salexigens</name>
    <dbReference type="NCBI Taxonomy" id="526222"/>
    <lineage>
        <taxon>Bacteria</taxon>
        <taxon>Pseudomonadati</taxon>
        <taxon>Thermodesulfobacteriota</taxon>
        <taxon>Desulfovibrionia</taxon>
        <taxon>Desulfovibrionales</taxon>
        <taxon>Desulfovibrionaceae</taxon>
        <taxon>Maridesulfovibrio</taxon>
    </lineage>
</organism>
<evidence type="ECO:0000313" key="5">
    <source>
        <dbReference type="EMBL" id="ACS81026.1"/>
    </source>
</evidence>
<reference evidence="5 6" key="1">
    <citation type="submission" date="2009-06" db="EMBL/GenBank/DDBJ databases">
        <title>Complete sequence of Desulfovibrio salexigens DSM 2638.</title>
        <authorList>
            <consortium name="US DOE Joint Genome Institute"/>
            <person name="Lucas S."/>
            <person name="Copeland A."/>
            <person name="Lapidus A."/>
            <person name="Glavina del Rio T."/>
            <person name="Tice H."/>
            <person name="Bruce D."/>
            <person name="Goodwin L."/>
            <person name="Pitluck S."/>
            <person name="Munk A.C."/>
            <person name="Brettin T."/>
            <person name="Detter J.C."/>
            <person name="Han C."/>
            <person name="Tapia R."/>
            <person name="Larimer F."/>
            <person name="Land M."/>
            <person name="Hauser L."/>
            <person name="Kyrpides N."/>
            <person name="Anderson I."/>
            <person name="Wall J.D."/>
            <person name="Arkin A.P."/>
            <person name="Dehal P."/>
            <person name="Chivian D."/>
            <person name="Giles B."/>
            <person name="Hazen T.C."/>
        </authorList>
    </citation>
    <scope>NUCLEOTIDE SEQUENCE [LARGE SCALE GENOMIC DNA]</scope>
    <source>
        <strain evidence="6">ATCC 14822 / DSM 2638 / NCIMB 8403 / VKM B-1763</strain>
    </source>
</reference>
<dbReference type="Proteomes" id="UP000002601">
    <property type="component" value="Chromosome"/>
</dbReference>
<dbReference type="InterPro" id="IPR011990">
    <property type="entry name" value="TPR-like_helical_dom_sf"/>
</dbReference>
<feature type="compositionally biased region" description="Polar residues" evidence="4">
    <location>
        <begin position="255"/>
        <end position="264"/>
    </location>
</feature>
<dbReference type="EMBL" id="CP001649">
    <property type="protein sequence ID" value="ACS81026.1"/>
    <property type="molecule type" value="Genomic_DNA"/>
</dbReference>
<accession>C6C0S9</accession>
<dbReference type="eggNOG" id="COG0457">
    <property type="taxonomic scope" value="Bacteria"/>
</dbReference>
<dbReference type="HOGENOM" id="CLU_069326_1_0_7"/>
<dbReference type="STRING" id="526222.Desal_2974"/>
<dbReference type="OrthoDB" id="5469953at2"/>
<dbReference type="Pfam" id="PF13424">
    <property type="entry name" value="TPR_12"/>
    <property type="match status" value="1"/>
</dbReference>
<keyword evidence="2 3" id="KW-0802">TPR repeat</keyword>
<feature type="repeat" description="TPR" evidence="3">
    <location>
        <begin position="161"/>
        <end position="194"/>
    </location>
</feature>
<evidence type="ECO:0000256" key="4">
    <source>
        <dbReference type="SAM" id="MobiDB-lite"/>
    </source>
</evidence>
<dbReference type="KEGG" id="dsa:Desal_2974"/>
<dbReference type="InterPro" id="IPR051685">
    <property type="entry name" value="Ycf3/AcsC/BcsC/TPR_MFPF"/>
</dbReference>
<evidence type="ECO:0000256" key="1">
    <source>
        <dbReference type="ARBA" id="ARBA00022737"/>
    </source>
</evidence>
<feature type="repeat" description="TPR" evidence="3">
    <location>
        <begin position="89"/>
        <end position="122"/>
    </location>
</feature>
<keyword evidence="6" id="KW-1185">Reference proteome</keyword>
<dbReference type="InterPro" id="IPR019734">
    <property type="entry name" value="TPR_rpt"/>
</dbReference>
<dbReference type="SMART" id="SM00028">
    <property type="entry name" value="TPR"/>
    <property type="match status" value="3"/>
</dbReference>
<evidence type="ECO:0000256" key="3">
    <source>
        <dbReference type="PROSITE-ProRule" id="PRU00339"/>
    </source>
</evidence>
<dbReference type="PANTHER" id="PTHR44943:SF8">
    <property type="entry name" value="TPR REPEAT-CONTAINING PROTEIN MJ0263"/>
    <property type="match status" value="1"/>
</dbReference>
<gene>
    <name evidence="5" type="ordered locus">Desal_2974</name>
</gene>
<feature type="repeat" description="TPR" evidence="3">
    <location>
        <begin position="195"/>
        <end position="228"/>
    </location>
</feature>
<dbReference type="RefSeq" id="WP_015852842.1">
    <property type="nucleotide sequence ID" value="NC_012881.1"/>
</dbReference>
<dbReference type="Pfam" id="PF13432">
    <property type="entry name" value="TPR_16"/>
    <property type="match status" value="1"/>
</dbReference>
<name>C6C0S9_MARSD</name>
<dbReference type="SUPFAM" id="SSF48452">
    <property type="entry name" value="TPR-like"/>
    <property type="match status" value="1"/>
</dbReference>
<dbReference type="PROSITE" id="PS50005">
    <property type="entry name" value="TPR"/>
    <property type="match status" value="3"/>
</dbReference>